<dbReference type="Proteomes" id="UP000314294">
    <property type="component" value="Unassembled WGS sequence"/>
</dbReference>
<sequence length="76" mass="8243">MREENGGKRGDETKEECEGGFVLCNTIVTINRRAHAETGSRWFATPKIPEGGEGKKAPPHYSTRETVADGSAAVPR</sequence>
<comment type="caution">
    <text evidence="2">The sequence shown here is derived from an EMBL/GenBank/DDBJ whole genome shotgun (WGS) entry which is preliminary data.</text>
</comment>
<dbReference type="EMBL" id="SRLO01000016">
    <property type="protein sequence ID" value="TNN86354.1"/>
    <property type="molecule type" value="Genomic_DNA"/>
</dbReference>
<reference evidence="2 3" key="1">
    <citation type="submission" date="2019-03" db="EMBL/GenBank/DDBJ databases">
        <title>First draft genome of Liparis tanakae, snailfish: a comprehensive survey of snailfish specific genes.</title>
        <authorList>
            <person name="Kim W."/>
            <person name="Song I."/>
            <person name="Jeong J.-H."/>
            <person name="Kim D."/>
            <person name="Kim S."/>
            <person name="Ryu S."/>
            <person name="Song J.Y."/>
            <person name="Lee S.K."/>
        </authorList>
    </citation>
    <scope>NUCLEOTIDE SEQUENCE [LARGE SCALE GENOMIC DNA]</scope>
    <source>
        <tissue evidence="2">Muscle</tissue>
    </source>
</reference>
<keyword evidence="3" id="KW-1185">Reference proteome</keyword>
<evidence type="ECO:0000313" key="3">
    <source>
        <dbReference type="Proteomes" id="UP000314294"/>
    </source>
</evidence>
<name>A0A4Z2J981_9TELE</name>
<proteinExistence type="predicted"/>
<accession>A0A4Z2J981</accession>
<organism evidence="2 3">
    <name type="scientific">Liparis tanakae</name>
    <name type="common">Tanaka's snailfish</name>
    <dbReference type="NCBI Taxonomy" id="230148"/>
    <lineage>
        <taxon>Eukaryota</taxon>
        <taxon>Metazoa</taxon>
        <taxon>Chordata</taxon>
        <taxon>Craniata</taxon>
        <taxon>Vertebrata</taxon>
        <taxon>Euteleostomi</taxon>
        <taxon>Actinopterygii</taxon>
        <taxon>Neopterygii</taxon>
        <taxon>Teleostei</taxon>
        <taxon>Neoteleostei</taxon>
        <taxon>Acanthomorphata</taxon>
        <taxon>Eupercaria</taxon>
        <taxon>Perciformes</taxon>
        <taxon>Cottioidei</taxon>
        <taxon>Cottales</taxon>
        <taxon>Liparidae</taxon>
        <taxon>Liparis</taxon>
    </lineage>
</organism>
<dbReference type="AlphaFoldDB" id="A0A4Z2J981"/>
<feature type="region of interest" description="Disordered" evidence="1">
    <location>
        <begin position="42"/>
        <end position="76"/>
    </location>
</feature>
<feature type="compositionally biased region" description="Basic and acidic residues" evidence="1">
    <location>
        <begin position="50"/>
        <end position="67"/>
    </location>
</feature>
<gene>
    <name evidence="2" type="ORF">EYF80_003439</name>
</gene>
<evidence type="ECO:0000256" key="1">
    <source>
        <dbReference type="SAM" id="MobiDB-lite"/>
    </source>
</evidence>
<evidence type="ECO:0000313" key="2">
    <source>
        <dbReference type="EMBL" id="TNN86354.1"/>
    </source>
</evidence>
<protein>
    <submittedName>
        <fullName evidence="2">Uncharacterized protein</fullName>
    </submittedName>
</protein>